<dbReference type="PROSITE" id="PS51192">
    <property type="entry name" value="HELICASE_ATP_BIND_1"/>
    <property type="match status" value="1"/>
</dbReference>
<accession>A0A8S5S964</accession>
<dbReference type="GO" id="GO:0003677">
    <property type="term" value="F:DNA binding"/>
    <property type="evidence" value="ECO:0007669"/>
    <property type="project" value="InterPro"/>
</dbReference>
<dbReference type="InterPro" id="IPR050742">
    <property type="entry name" value="Helicase_Restrict-Modif_Enz"/>
</dbReference>
<keyword evidence="3" id="KW-0378">Hydrolase</keyword>
<dbReference type="Pfam" id="PF04851">
    <property type="entry name" value="ResIII"/>
    <property type="match status" value="1"/>
</dbReference>
<reference evidence="7" key="1">
    <citation type="journal article" date="2021" name="Proc. Natl. Acad. Sci. U.S.A.">
        <title>A Catalog of Tens of Thousands of Viruses from Human Metagenomes Reveals Hidden Associations with Chronic Diseases.</title>
        <authorList>
            <person name="Tisza M.J."/>
            <person name="Buck C.B."/>
        </authorList>
    </citation>
    <scope>NUCLEOTIDE SEQUENCE</scope>
    <source>
        <strain evidence="7">CtByu2</strain>
    </source>
</reference>
<dbReference type="SUPFAM" id="SSF55608">
    <property type="entry name" value="Homing endonucleases"/>
    <property type="match status" value="2"/>
</dbReference>
<dbReference type="Gene3D" id="3.40.50.300">
    <property type="entry name" value="P-loop containing nucleotide triphosphate hydrolases"/>
    <property type="match status" value="2"/>
</dbReference>
<evidence type="ECO:0000256" key="3">
    <source>
        <dbReference type="ARBA" id="ARBA00022801"/>
    </source>
</evidence>
<protein>
    <recommendedName>
        <fullName evidence="2">Early transcription factor 70 kDa subunit</fullName>
    </recommendedName>
    <alternativeName>
        <fullName evidence="4">ATP-dependent helicase VETFS</fullName>
    </alternativeName>
</protein>
<feature type="domain" description="DOD-type homing endonuclease" evidence="5">
    <location>
        <begin position="273"/>
        <end position="414"/>
    </location>
</feature>
<dbReference type="Gene3D" id="2.170.16.10">
    <property type="entry name" value="Hedgehog/Intein (Hint) domain"/>
    <property type="match status" value="1"/>
</dbReference>
<dbReference type="InterPro" id="IPR014001">
    <property type="entry name" value="Helicase_ATP-bd"/>
</dbReference>
<dbReference type="PROSITE" id="PS00690">
    <property type="entry name" value="DEAH_ATP_HELICASE"/>
    <property type="match status" value="1"/>
</dbReference>
<dbReference type="GO" id="GO:0005524">
    <property type="term" value="F:ATP binding"/>
    <property type="evidence" value="ECO:0007669"/>
    <property type="project" value="InterPro"/>
</dbReference>
<dbReference type="PANTHER" id="PTHR47396:SF1">
    <property type="entry name" value="ATP-DEPENDENT HELICASE IRC3-RELATED"/>
    <property type="match status" value="1"/>
</dbReference>
<evidence type="ECO:0000256" key="2">
    <source>
        <dbReference type="ARBA" id="ARBA00017865"/>
    </source>
</evidence>
<sequence length="881" mass="101384">MFNNLLKNSCMEVGSNLILTEREITKYFKSSVQDIQDMLSLPNPEYQNIMRFGKGKFYKNVPSHICYLRTEGILIPRYVLPRYFFGELGSDLTYESYVNVGRSLESDHTISLRGYQKDFFKANSSTIDSSTGLLLEAPCGHGKCHGKGTRILMYDGTVKNVEDIKVGDLLMGDDSTPRRVLSLARGREEMFEVIQKKGITYTVNKSHILSLRYRPWSGRSKKATSYERDHYDQVFDLPLTEYLDYAPSKKSGYYGYCVPVDYPERNLKFDPYLLGCWLGDGTSKELSFTCSKNDRTLVHYYAEVAAFYNLQLNRIKQINSDGTRNNSNLYRLKSSVRVKGHWKNTLWDLFKEYGLKDNKHIPDDFLVNSRENRLKLLAGILDTDGHLRQGIFDLVQKRKNLILQIRSLCWSLGFRARLTEKILGGQSYWRLSISGNIHEIPTKLPRKKAPVRTINKDPFVNGISVKSIGEGDYYGFMIDGNHRYCLEDGTVTHNTVMGIWLAYLRYVQTLVLVPTYYLARQWKERIEQVSTASVYIVTSKDSAIPIDSDFTIAVMDLFSVRTLPESFVKNVGHVILDEAHRIGAETYMPILDQIPARYRTALTATFRRSDGVHKILKYHFGEHIQMENRFPKPRVFSMPTGVTVEMCLSKNKKYQHFIEFLDSNDLDYTETQKTIAFPKDVPYEEIAARQLKVGSLTKTAYAEICSCLRRGKELSYSVVESYLNESSSRRKRVISLIQRCLDAGRTVLFLSKRKDILHVLYKHFAKYRPMLIVSGTDDLSAEESKYLQEACPLILGVTQLAKEGLDVDRLDTLVVYLPLKDLEQALGRISRLHPKKKDPIAFYMLDNCALTWATFMNAKRMMKKYADYVDSRTLQTINTIL</sequence>
<name>A0A8S5S964_9CAUD</name>
<dbReference type="InterPro" id="IPR004042">
    <property type="entry name" value="Intein_endonuc_central"/>
</dbReference>
<evidence type="ECO:0000256" key="4">
    <source>
        <dbReference type="ARBA" id="ARBA00032553"/>
    </source>
</evidence>
<dbReference type="SUPFAM" id="SSF52540">
    <property type="entry name" value="P-loop containing nucleoside triphosphate hydrolases"/>
    <property type="match status" value="1"/>
</dbReference>
<organism evidence="7">
    <name type="scientific">Myoviridae sp. ctByu2</name>
    <dbReference type="NCBI Taxonomy" id="2827668"/>
    <lineage>
        <taxon>Viruses</taxon>
        <taxon>Duplodnaviria</taxon>
        <taxon>Heunggongvirae</taxon>
        <taxon>Uroviricota</taxon>
        <taxon>Caudoviricetes</taxon>
    </lineage>
</organism>
<dbReference type="GO" id="GO:0004519">
    <property type="term" value="F:endonuclease activity"/>
    <property type="evidence" value="ECO:0007669"/>
    <property type="project" value="InterPro"/>
</dbReference>
<dbReference type="InterPro" id="IPR027434">
    <property type="entry name" value="Homing_endonucl"/>
</dbReference>
<dbReference type="PROSITE" id="PS50819">
    <property type="entry name" value="INTEIN_ENDONUCLEASE"/>
    <property type="match status" value="1"/>
</dbReference>
<dbReference type="SUPFAM" id="SSF51294">
    <property type="entry name" value="Hedgehog/intein (Hint) domain"/>
    <property type="match status" value="1"/>
</dbReference>
<dbReference type="PANTHER" id="PTHR47396">
    <property type="entry name" value="TYPE I RESTRICTION ENZYME ECOKI R PROTEIN"/>
    <property type="match status" value="1"/>
</dbReference>
<dbReference type="InterPro" id="IPR036844">
    <property type="entry name" value="Hint_dom_sf"/>
</dbReference>
<comment type="similarity">
    <text evidence="1">Belongs to the helicase family. VETF subfamily.</text>
</comment>
<dbReference type="InterPro" id="IPR027417">
    <property type="entry name" value="P-loop_NTPase"/>
</dbReference>
<dbReference type="GO" id="GO:0030908">
    <property type="term" value="P:protein splicing"/>
    <property type="evidence" value="ECO:0007669"/>
    <property type="project" value="InterPro"/>
</dbReference>
<dbReference type="Pfam" id="PF05203">
    <property type="entry name" value="Hom_end_hint"/>
    <property type="match status" value="1"/>
</dbReference>
<dbReference type="InterPro" id="IPR002464">
    <property type="entry name" value="DNA/RNA_helicase_DEAH_CS"/>
</dbReference>
<dbReference type="InterPro" id="IPR007868">
    <property type="entry name" value="Hom_end_hint"/>
</dbReference>
<evidence type="ECO:0000259" key="5">
    <source>
        <dbReference type="PROSITE" id="PS50819"/>
    </source>
</evidence>
<evidence type="ECO:0000313" key="7">
    <source>
        <dbReference type="EMBL" id="DAF47588.1"/>
    </source>
</evidence>
<dbReference type="InterPro" id="IPR006935">
    <property type="entry name" value="Helicase/UvrB_N"/>
</dbReference>
<feature type="domain" description="Helicase ATP-binding" evidence="6">
    <location>
        <begin position="475"/>
        <end position="624"/>
    </location>
</feature>
<evidence type="ECO:0000256" key="1">
    <source>
        <dbReference type="ARBA" id="ARBA00008152"/>
    </source>
</evidence>
<dbReference type="Gene3D" id="3.10.28.10">
    <property type="entry name" value="Homing endonucleases"/>
    <property type="match status" value="1"/>
</dbReference>
<evidence type="ECO:0000259" key="6">
    <source>
        <dbReference type="PROSITE" id="PS51192"/>
    </source>
</evidence>
<dbReference type="GO" id="GO:0016787">
    <property type="term" value="F:hydrolase activity"/>
    <property type="evidence" value="ECO:0007669"/>
    <property type="project" value="UniProtKB-KW"/>
</dbReference>
<dbReference type="EMBL" id="BK032557">
    <property type="protein sequence ID" value="DAF47588.1"/>
    <property type="molecule type" value="Genomic_DNA"/>
</dbReference>
<proteinExistence type="inferred from homology"/>